<organism evidence="2 3">
    <name type="scientific">Mucilaginibacter gossypiicola</name>
    <dbReference type="NCBI Taxonomy" id="551995"/>
    <lineage>
        <taxon>Bacteria</taxon>
        <taxon>Pseudomonadati</taxon>
        <taxon>Bacteroidota</taxon>
        <taxon>Sphingobacteriia</taxon>
        <taxon>Sphingobacteriales</taxon>
        <taxon>Sphingobacteriaceae</taxon>
        <taxon>Mucilaginibacter</taxon>
    </lineage>
</organism>
<evidence type="ECO:0000259" key="1">
    <source>
        <dbReference type="SMART" id="SM00460"/>
    </source>
</evidence>
<dbReference type="GO" id="GO:0008233">
    <property type="term" value="F:peptidase activity"/>
    <property type="evidence" value="ECO:0007669"/>
    <property type="project" value="UniProtKB-KW"/>
</dbReference>
<keyword evidence="3" id="KW-1185">Reference proteome</keyword>
<dbReference type="SMART" id="SM00460">
    <property type="entry name" value="TGc"/>
    <property type="match status" value="1"/>
</dbReference>
<dbReference type="AlphaFoldDB" id="A0A1H8LGT2"/>
<dbReference type="EMBL" id="FOCL01000005">
    <property type="protein sequence ID" value="SEO04327.1"/>
    <property type="molecule type" value="Genomic_DNA"/>
</dbReference>
<dbReference type="InterPro" id="IPR038765">
    <property type="entry name" value="Papain-like_cys_pep_sf"/>
</dbReference>
<dbReference type="Proteomes" id="UP000198942">
    <property type="component" value="Unassembled WGS sequence"/>
</dbReference>
<dbReference type="InterPro" id="IPR002931">
    <property type="entry name" value="Transglutaminase-like"/>
</dbReference>
<dbReference type="PANTHER" id="PTHR33490:SF12">
    <property type="entry name" value="BLL5557 PROTEIN"/>
    <property type="match status" value="1"/>
</dbReference>
<feature type="domain" description="Transglutaminase-like" evidence="1">
    <location>
        <begin position="162"/>
        <end position="222"/>
    </location>
</feature>
<dbReference type="SUPFAM" id="SSF54001">
    <property type="entry name" value="Cysteine proteinases"/>
    <property type="match status" value="1"/>
</dbReference>
<keyword evidence="2" id="KW-0645">Protease</keyword>
<dbReference type="Gene3D" id="2.60.40.2250">
    <property type="match status" value="1"/>
</dbReference>
<reference evidence="3" key="1">
    <citation type="submission" date="2016-10" db="EMBL/GenBank/DDBJ databases">
        <authorList>
            <person name="Varghese N."/>
            <person name="Submissions S."/>
        </authorList>
    </citation>
    <scope>NUCLEOTIDE SEQUENCE [LARGE SCALE GENOMIC DNA]</scope>
    <source>
        <strain evidence="3">Gh-48</strain>
    </source>
</reference>
<dbReference type="STRING" id="551995.SAMN05192574_10587"/>
<proteinExistence type="predicted"/>
<dbReference type="InterPro" id="IPR048930">
    <property type="entry name" value="Bact_transglu_N_2"/>
</dbReference>
<evidence type="ECO:0000313" key="3">
    <source>
        <dbReference type="Proteomes" id="UP000198942"/>
    </source>
</evidence>
<dbReference type="OrthoDB" id="9804872at2"/>
<sequence>MKFDVFSQMEYVVRSPGTLILNIHALRSPNQTVISEEFGLQPYIKFEELQTLQGENRLVRFDVSADTPNVKVTYKATIDNCYEITDFGHLQETHVSELPSPVLPYLNPSRYCQSDKLYRLAHNMFGHITNPFEQVVELTNWINKNVQYLSGSTNSQTSAFDTVTEQAGVCRDFAHLGIALCRALTIPARYFTGYAYHLKPADFHACFEAYLGGKWILFDATRLVPLNGLIKIATGHDAADSAIANIFGDVTFTTMQVSCELAEDSFEPFYYGDGEFKGLSYL</sequence>
<gene>
    <name evidence="2" type="ORF">SAMN05192574_10587</name>
</gene>
<dbReference type="Pfam" id="PF01841">
    <property type="entry name" value="Transglut_core"/>
    <property type="match status" value="1"/>
</dbReference>
<dbReference type="Pfam" id="PF21295">
    <property type="entry name" value="Bact_transglu_N_2"/>
    <property type="match status" value="1"/>
</dbReference>
<name>A0A1H8LGT2_9SPHI</name>
<protein>
    <submittedName>
        <fullName evidence="2">Transglutaminase-like enzyme, putative cysteine protease</fullName>
    </submittedName>
</protein>
<evidence type="ECO:0000313" key="2">
    <source>
        <dbReference type="EMBL" id="SEO04327.1"/>
    </source>
</evidence>
<accession>A0A1H8LGT2</accession>
<keyword evidence="2" id="KW-0378">Hydrolase</keyword>
<dbReference type="GO" id="GO:0006508">
    <property type="term" value="P:proteolysis"/>
    <property type="evidence" value="ECO:0007669"/>
    <property type="project" value="UniProtKB-KW"/>
</dbReference>
<dbReference type="RefSeq" id="WP_091211953.1">
    <property type="nucleotide sequence ID" value="NZ_FOCL01000005.1"/>
</dbReference>
<dbReference type="Gene3D" id="3.10.620.30">
    <property type="match status" value="1"/>
</dbReference>
<dbReference type="PANTHER" id="PTHR33490">
    <property type="entry name" value="BLR5614 PROTEIN-RELATED"/>
    <property type="match status" value="1"/>
</dbReference>